<reference evidence="2" key="2">
    <citation type="submission" date="2020-09" db="EMBL/GenBank/DDBJ databases">
        <authorList>
            <person name="Sun Q."/>
            <person name="Ohkuma M."/>
        </authorList>
    </citation>
    <scope>NUCLEOTIDE SEQUENCE</scope>
    <source>
        <strain evidence="2">JCM 14359</strain>
    </source>
</reference>
<gene>
    <name evidence="2" type="ORF">GCM10008995_06860</name>
</gene>
<keyword evidence="3" id="KW-1185">Reference proteome</keyword>
<protein>
    <submittedName>
        <fullName evidence="2">Uncharacterized protein</fullName>
    </submittedName>
</protein>
<proteinExistence type="predicted"/>
<accession>A0A830E875</accession>
<reference evidence="2" key="1">
    <citation type="journal article" date="2014" name="Int. J. Syst. Evol. Microbiol.">
        <title>Complete genome sequence of Corynebacterium casei LMG S-19264T (=DSM 44701T), isolated from a smear-ripened cheese.</title>
        <authorList>
            <consortium name="US DOE Joint Genome Institute (JGI-PGF)"/>
            <person name="Walter F."/>
            <person name="Albersmeier A."/>
            <person name="Kalinowski J."/>
            <person name="Ruckert C."/>
        </authorList>
    </citation>
    <scope>NUCLEOTIDE SEQUENCE</scope>
    <source>
        <strain evidence="2">JCM 14359</strain>
    </source>
</reference>
<organism evidence="2 3">
    <name type="scientific">Halobellus salinus</name>
    <dbReference type="NCBI Taxonomy" id="931585"/>
    <lineage>
        <taxon>Archaea</taxon>
        <taxon>Methanobacteriati</taxon>
        <taxon>Methanobacteriota</taxon>
        <taxon>Stenosarchaea group</taxon>
        <taxon>Halobacteria</taxon>
        <taxon>Halobacteriales</taxon>
        <taxon>Haloferacaceae</taxon>
        <taxon>Halobellus</taxon>
    </lineage>
</organism>
<dbReference type="Proteomes" id="UP000653099">
    <property type="component" value="Unassembled WGS sequence"/>
</dbReference>
<evidence type="ECO:0000313" key="2">
    <source>
        <dbReference type="EMBL" id="GGI99661.1"/>
    </source>
</evidence>
<name>A0A830E875_9EURY</name>
<sequence>MPDTVGYNSVKIFDTPGCRNTSRDYSRQYENPDGTRSGMCTSRINPNGLPARETYCVYDK</sequence>
<feature type="region of interest" description="Disordered" evidence="1">
    <location>
        <begin position="23"/>
        <end position="44"/>
    </location>
</feature>
<evidence type="ECO:0000256" key="1">
    <source>
        <dbReference type="SAM" id="MobiDB-lite"/>
    </source>
</evidence>
<comment type="caution">
    <text evidence="2">The sequence shown here is derived from an EMBL/GenBank/DDBJ whole genome shotgun (WGS) entry which is preliminary data.</text>
</comment>
<dbReference type="EMBL" id="BMOC01000003">
    <property type="protein sequence ID" value="GGI99661.1"/>
    <property type="molecule type" value="Genomic_DNA"/>
</dbReference>
<dbReference type="AlphaFoldDB" id="A0A830E875"/>
<evidence type="ECO:0000313" key="3">
    <source>
        <dbReference type="Proteomes" id="UP000653099"/>
    </source>
</evidence>